<dbReference type="InterPro" id="IPR027417">
    <property type="entry name" value="P-loop_NTPase"/>
</dbReference>
<dbReference type="Pfam" id="PF00149">
    <property type="entry name" value="Metallophos"/>
    <property type="match status" value="1"/>
</dbReference>
<dbReference type="EMBL" id="LTDM01000053">
    <property type="protein sequence ID" value="OLS01937.1"/>
    <property type="molecule type" value="Genomic_DNA"/>
</dbReference>
<dbReference type="InterPro" id="IPR057123">
    <property type="entry name" value="STAND_NTPase4_dom"/>
</dbReference>
<feature type="domain" description="STAND NTPase 4 small alpha/beta" evidence="2">
    <location>
        <begin position="615"/>
        <end position="672"/>
    </location>
</feature>
<dbReference type="Gene3D" id="3.60.21.10">
    <property type="match status" value="1"/>
</dbReference>
<dbReference type="AlphaFoldDB" id="A0A1U7M3P4"/>
<gene>
    <name evidence="3" type="primary">cpdA_2</name>
    <name evidence="3" type="ORF">TICRE_20790</name>
</gene>
<dbReference type="InterPro" id="IPR004843">
    <property type="entry name" value="Calcineurin-like_PHP"/>
</dbReference>
<keyword evidence="4" id="KW-1185">Reference proteome</keyword>
<dbReference type="SUPFAM" id="SSF56300">
    <property type="entry name" value="Metallo-dependent phosphatases"/>
    <property type="match status" value="1"/>
</dbReference>
<proteinExistence type="predicted"/>
<reference evidence="3 4" key="1">
    <citation type="submission" date="2016-02" db="EMBL/GenBank/DDBJ databases">
        <title>Genome sequence of Tissierella creatinophila DSM 6911.</title>
        <authorList>
            <person name="Poehlein A."/>
            <person name="Daniel R."/>
        </authorList>
    </citation>
    <scope>NUCLEOTIDE SEQUENCE [LARGE SCALE GENOMIC DNA]</scope>
    <source>
        <strain evidence="3 4">DSM 6911</strain>
    </source>
</reference>
<dbReference type="RefSeq" id="WP_075727773.1">
    <property type="nucleotide sequence ID" value="NZ_LTDM01000053.1"/>
</dbReference>
<keyword evidence="3" id="KW-0378">Hydrolase</keyword>
<dbReference type="Proteomes" id="UP000186112">
    <property type="component" value="Unassembled WGS sequence"/>
</dbReference>
<organism evidence="3 4">
    <name type="scientific">Tissierella creatinophila DSM 6911</name>
    <dbReference type="NCBI Taxonomy" id="1123403"/>
    <lineage>
        <taxon>Bacteria</taxon>
        <taxon>Bacillati</taxon>
        <taxon>Bacillota</taxon>
        <taxon>Tissierellia</taxon>
        <taxon>Tissierellales</taxon>
        <taxon>Tissierellaceae</taxon>
        <taxon>Tissierella</taxon>
    </lineage>
</organism>
<evidence type="ECO:0000259" key="2">
    <source>
        <dbReference type="Pfam" id="PF24406"/>
    </source>
</evidence>
<accession>A0A1U7M3P4</accession>
<evidence type="ECO:0000259" key="1">
    <source>
        <dbReference type="Pfam" id="PF00149"/>
    </source>
</evidence>
<dbReference type="Pfam" id="PF24406">
    <property type="entry name" value="nSTAND_NTPase4"/>
    <property type="match status" value="1"/>
</dbReference>
<evidence type="ECO:0000313" key="4">
    <source>
        <dbReference type="Proteomes" id="UP000186112"/>
    </source>
</evidence>
<evidence type="ECO:0000313" key="3">
    <source>
        <dbReference type="EMBL" id="OLS01937.1"/>
    </source>
</evidence>
<dbReference type="GO" id="GO:0004114">
    <property type="term" value="F:3',5'-cyclic-nucleotide phosphodiesterase activity"/>
    <property type="evidence" value="ECO:0007669"/>
    <property type="project" value="UniProtKB-EC"/>
</dbReference>
<comment type="caution">
    <text evidence="3">The sequence shown here is derived from an EMBL/GenBank/DDBJ whole genome shotgun (WGS) entry which is preliminary data.</text>
</comment>
<protein>
    <submittedName>
        <fullName evidence="3">3',5'-cyclic adenosine monophosphate phosphodiesterase CpdA</fullName>
        <ecNumber evidence="3">3.1.4.17</ecNumber>
    </submittedName>
</protein>
<feature type="domain" description="Calcineurin-like phosphoesterase" evidence="1">
    <location>
        <begin position="5"/>
        <end position="231"/>
    </location>
</feature>
<dbReference type="OrthoDB" id="7820733at2"/>
<name>A0A1U7M3P4_TISCR</name>
<dbReference type="SUPFAM" id="SSF52540">
    <property type="entry name" value="P-loop containing nucleoside triphosphate hydrolases"/>
    <property type="match status" value="1"/>
</dbReference>
<dbReference type="InterPro" id="IPR029052">
    <property type="entry name" value="Metallo-depent_PP-like"/>
</dbReference>
<sequence>MKILFLHLTDIHCKDGSDLNNHKLEQMINSLNSLGDIDECILVASGDLAYSGAINEYKVVRGFIGTILSKLGKKLDKYIKLLIVPGNHDISYGTSSRTSEDIIELFKNGKNIDDELEKDHALMKNFWDYANSKNCFKHNRSCDVKIIQFGNFTIQANLINTAPFSTKKMDNKELHYFPEDKLYSLLKKETVDLAITVMHHSTEWFRWDTKNNLEDTLLKNSEVVFQGHEHIAKGVQQIENNKNGTIISKGGEYSGRFTHESTFSAMIFDSTDFTIENTIFKWNKKESIFIKEDLFGPHKIKKKNNEFEPNDDFIEQFYADNQNLADDVTDYFVFPELNTKYKAQSEIKKKILDEEGFFSVLSEIKCINITGRNSSGKSALLKYLYKASLGRGFTPLYLGSDDYKSKKINKLLRDLFEEQYSEESVDFNRYEQLDRDKKIVFVDDFNSINHIGSRDKLLEYLVNNVGYVILSSNEIFDVNLIEPVKNALKYESDIENYIISDFYKDKREELIIKVCELNSPEICRDDIDNLIRVVDAFVLKKFGLFNLTPDFIIQYIKFFLGQHAQERRGEGVFNLIFETNIRNSIIKNSHKSEVEDFMISLEEIAFYMHFNKTENISSTKIEEIINQYCKDYAIKIDIQRFMESSLKSKIIQSSSGSLNYEFSNRNLLSYFIAKKINKLIERNGPDIEELHYILNNICFGINDTILLFLSYLRSNTKMVLNLCKQVNKILDPFEELNFDKSNISFLKKAQLDNISAPNSTDRKVYKEHATERERHLQKQEEEIRYVSIYDYDESEIERFPNNINRAIKYMEIISKSLVSQFSILNSTEKTEIIDCIYKIPNKILYAILKKYDDNYDQIIEEIKGLLDVMEGSPDIEKEKIEKFFVSFSIALCLSLYDNIAFNGSDRKTLGLLNEFEMDNSNYLIMNLMMIENGDTTDGFIENFKRLMDNSGDLFLKQLVQLVARKHIMTRDALNHSQRSKLLEGFPESSKKQILLSSFQSKKKAR</sequence>
<dbReference type="EC" id="3.1.4.17" evidence="3"/>